<gene>
    <name evidence="1" type="ORF">Apa02nite_081460</name>
</gene>
<dbReference type="RefSeq" id="WP_203829792.1">
    <property type="nucleotide sequence ID" value="NZ_BAAATY010000045.1"/>
</dbReference>
<reference evidence="1 2" key="1">
    <citation type="submission" date="2021-01" db="EMBL/GenBank/DDBJ databases">
        <title>Whole genome shotgun sequence of Actinoplanes palleronii NBRC 14916.</title>
        <authorList>
            <person name="Komaki H."/>
            <person name="Tamura T."/>
        </authorList>
    </citation>
    <scope>NUCLEOTIDE SEQUENCE [LARGE SCALE GENOMIC DNA]</scope>
    <source>
        <strain evidence="1 2">NBRC 14916</strain>
    </source>
</reference>
<proteinExistence type="predicted"/>
<comment type="caution">
    <text evidence="1">The sequence shown here is derived from an EMBL/GenBank/DDBJ whole genome shotgun (WGS) entry which is preliminary data.</text>
</comment>
<keyword evidence="2" id="KW-1185">Reference proteome</keyword>
<name>A0ABQ4BMX2_9ACTN</name>
<dbReference type="EMBL" id="BOMS01000136">
    <property type="protein sequence ID" value="GIE72038.1"/>
    <property type="molecule type" value="Genomic_DNA"/>
</dbReference>
<protein>
    <submittedName>
        <fullName evidence="1">Uncharacterized protein</fullName>
    </submittedName>
</protein>
<accession>A0ABQ4BMX2</accession>
<dbReference type="Proteomes" id="UP000624709">
    <property type="component" value="Unassembled WGS sequence"/>
</dbReference>
<evidence type="ECO:0000313" key="1">
    <source>
        <dbReference type="EMBL" id="GIE72038.1"/>
    </source>
</evidence>
<sequence>MTSYAVDVEGRALIRTWPTGSGLRAAVVSAVPSQAGAGDAFALAAELTGLSAALWRCYTHPASAAASMEVNSEGWRRQQERDAFSSVMGNVQNPELPDEDGMLLVSYDLVEESAHRVGRALHAVDDPGLRDAVRAEVEAEIQAVKMAERGDLTGRAVQAVVLSRAGASPVQVAAADAVLRDNPLGGRQLFEAFDPTAASVAAAHWLKAAVDVVGQASGLEESQVLPAADGIEALPYESPAEVLSLLEFSRSVYQVIVEMVADAMLVAEGLVSDFDAIAIAREADQPDDAEDDVAEPVRVTLLDPRRPALDLLEDLVSAIWGCRMLYEEYVDAGDDEAASDVEGQFCAAVRAEAEKHAERLM</sequence>
<evidence type="ECO:0000313" key="2">
    <source>
        <dbReference type="Proteomes" id="UP000624709"/>
    </source>
</evidence>
<organism evidence="1 2">
    <name type="scientific">Actinoplanes palleronii</name>
    <dbReference type="NCBI Taxonomy" id="113570"/>
    <lineage>
        <taxon>Bacteria</taxon>
        <taxon>Bacillati</taxon>
        <taxon>Actinomycetota</taxon>
        <taxon>Actinomycetes</taxon>
        <taxon>Micromonosporales</taxon>
        <taxon>Micromonosporaceae</taxon>
        <taxon>Actinoplanes</taxon>
    </lineage>
</organism>